<comment type="catalytic activity">
    <reaction evidence="8 9">
        <text>(R)-pantoate + NADP(+) = 2-dehydropantoate + NADPH + H(+)</text>
        <dbReference type="Rhea" id="RHEA:16233"/>
        <dbReference type="ChEBI" id="CHEBI:11561"/>
        <dbReference type="ChEBI" id="CHEBI:15378"/>
        <dbReference type="ChEBI" id="CHEBI:15980"/>
        <dbReference type="ChEBI" id="CHEBI:57783"/>
        <dbReference type="ChEBI" id="CHEBI:58349"/>
        <dbReference type="EC" id="1.1.1.169"/>
    </reaction>
</comment>
<dbReference type="OrthoDB" id="9796561at2"/>
<keyword evidence="14" id="KW-1185">Reference proteome</keyword>
<organism evidence="13 14">
    <name type="scientific">Porphyromonas uenonis 60-3</name>
    <dbReference type="NCBI Taxonomy" id="596327"/>
    <lineage>
        <taxon>Bacteria</taxon>
        <taxon>Pseudomonadati</taxon>
        <taxon>Bacteroidota</taxon>
        <taxon>Bacteroidia</taxon>
        <taxon>Bacteroidales</taxon>
        <taxon>Porphyromonadaceae</taxon>
        <taxon>Porphyromonas</taxon>
    </lineage>
</organism>
<dbReference type="GO" id="GO:0015940">
    <property type="term" value="P:pantothenate biosynthetic process"/>
    <property type="evidence" value="ECO:0007669"/>
    <property type="project" value="UniProtKB-UniPathway"/>
</dbReference>
<comment type="pathway">
    <text evidence="1 9">Cofactor biosynthesis; (R)-pantothenate biosynthesis; (R)-pantoate from 3-methyl-2-oxobutanoate: step 2/2.</text>
</comment>
<feature type="domain" description="Ketopantoate reductase N-terminal" evidence="11">
    <location>
        <begin position="6"/>
        <end position="163"/>
    </location>
</feature>
<keyword evidence="10" id="KW-0472">Membrane</keyword>
<comment type="similarity">
    <text evidence="2 9">Belongs to the ketopantoate reductase family.</text>
</comment>
<evidence type="ECO:0000256" key="9">
    <source>
        <dbReference type="RuleBase" id="RU362068"/>
    </source>
</evidence>
<gene>
    <name evidence="13" type="primary">panE</name>
    <name evidence="13" type="ORF">PORUE0001_0478</name>
</gene>
<dbReference type="InterPro" id="IPR003710">
    <property type="entry name" value="ApbA"/>
</dbReference>
<dbReference type="RefSeq" id="WP_007365323.1">
    <property type="nucleotide sequence ID" value="NZ_ACLR01000124.1"/>
</dbReference>
<accession>C2MBQ7</accession>
<evidence type="ECO:0000256" key="5">
    <source>
        <dbReference type="ARBA" id="ARBA00022857"/>
    </source>
</evidence>
<dbReference type="InterPro" id="IPR036291">
    <property type="entry name" value="NAD(P)-bd_dom_sf"/>
</dbReference>
<evidence type="ECO:0000256" key="2">
    <source>
        <dbReference type="ARBA" id="ARBA00007870"/>
    </source>
</evidence>
<evidence type="ECO:0000259" key="11">
    <source>
        <dbReference type="Pfam" id="PF02558"/>
    </source>
</evidence>
<feature type="transmembrane region" description="Helical" evidence="10">
    <location>
        <begin position="6"/>
        <end position="27"/>
    </location>
</feature>
<evidence type="ECO:0000256" key="3">
    <source>
        <dbReference type="ARBA" id="ARBA00013014"/>
    </source>
</evidence>
<comment type="function">
    <text evidence="9">Catalyzes the NADPH-dependent reduction of ketopantoate into pantoic acid.</text>
</comment>
<evidence type="ECO:0000259" key="12">
    <source>
        <dbReference type="Pfam" id="PF08546"/>
    </source>
</evidence>
<dbReference type="SUPFAM" id="SSF48179">
    <property type="entry name" value="6-phosphogluconate dehydrogenase C-terminal domain-like"/>
    <property type="match status" value="1"/>
</dbReference>
<dbReference type="InterPro" id="IPR013328">
    <property type="entry name" value="6PGD_dom2"/>
</dbReference>
<dbReference type="PANTHER" id="PTHR21708">
    <property type="entry name" value="PROBABLE 2-DEHYDROPANTOATE 2-REDUCTASE"/>
    <property type="match status" value="1"/>
</dbReference>
<keyword evidence="9" id="KW-0566">Pantothenate biosynthesis</keyword>
<name>C2MBQ7_9PORP</name>
<evidence type="ECO:0000313" key="14">
    <source>
        <dbReference type="Proteomes" id="UP000003303"/>
    </source>
</evidence>
<dbReference type="NCBIfam" id="TIGR00745">
    <property type="entry name" value="apbA_panE"/>
    <property type="match status" value="1"/>
</dbReference>
<dbReference type="InterPro" id="IPR013752">
    <property type="entry name" value="KPA_reductase"/>
</dbReference>
<dbReference type="Gene3D" id="3.40.50.720">
    <property type="entry name" value="NAD(P)-binding Rossmann-like Domain"/>
    <property type="match status" value="1"/>
</dbReference>
<dbReference type="SUPFAM" id="SSF51735">
    <property type="entry name" value="NAD(P)-binding Rossmann-fold domains"/>
    <property type="match status" value="1"/>
</dbReference>
<comment type="caution">
    <text evidence="13">The sequence shown here is derived from an EMBL/GenBank/DDBJ whole genome shotgun (WGS) entry which is preliminary data.</text>
</comment>
<dbReference type="Gene3D" id="1.10.1040.10">
    <property type="entry name" value="N-(1-d-carboxylethyl)-l-norvaline Dehydrogenase, domain 2"/>
    <property type="match status" value="1"/>
</dbReference>
<dbReference type="GO" id="GO:0008677">
    <property type="term" value="F:2-dehydropantoate 2-reductase activity"/>
    <property type="evidence" value="ECO:0007669"/>
    <property type="project" value="UniProtKB-EC"/>
</dbReference>
<dbReference type="STRING" id="596327.PORUE0001_0478"/>
<keyword evidence="10" id="KW-1133">Transmembrane helix</keyword>
<evidence type="ECO:0000313" key="13">
    <source>
        <dbReference type="EMBL" id="EEK16833.1"/>
    </source>
</evidence>
<protein>
    <recommendedName>
        <fullName evidence="4 9">2-dehydropantoate 2-reductase</fullName>
        <ecNumber evidence="3 9">1.1.1.169</ecNumber>
    </recommendedName>
    <alternativeName>
        <fullName evidence="7 9">Ketopantoate reductase</fullName>
    </alternativeName>
</protein>
<dbReference type="InterPro" id="IPR008927">
    <property type="entry name" value="6-PGluconate_DH-like_C_sf"/>
</dbReference>
<feature type="domain" description="Ketopantoate reductase C-terminal" evidence="12">
    <location>
        <begin position="197"/>
        <end position="311"/>
    </location>
</feature>
<evidence type="ECO:0000256" key="4">
    <source>
        <dbReference type="ARBA" id="ARBA00019465"/>
    </source>
</evidence>
<dbReference type="InterPro" id="IPR013332">
    <property type="entry name" value="KPR_N"/>
</dbReference>
<proteinExistence type="inferred from homology"/>
<keyword evidence="6 9" id="KW-0560">Oxidoreductase</keyword>
<keyword evidence="10" id="KW-0812">Transmembrane</keyword>
<dbReference type="UniPathway" id="UPA00028">
    <property type="reaction ID" value="UER00004"/>
</dbReference>
<keyword evidence="5 9" id="KW-0521">NADP</keyword>
<sequence>MRPPHIVILGLGGVGGYFGGLWTRYAMAHPDQLRVSYLMRPGAHYDCVRSEGLRISSPRLAETVVRPSCVTCDPQELEPIDYLVVVTKSYDLADSIRPLQPFLTKESAVLPLLNGLDIHEQLRTMLPAEVERWAGIAYVTARRTEPGVVESHSDNERLYAGSLARPIGSERTASEERLLRISQVAGIDLVIPDDPMEEVRKKFLMLSNSAAATGYYDCGVEGLLGAHRAFVIGLTEELCQLYRAKGWGISDADPVASALRRIDRMPPATTTSMNSDLRNHHQSEVESLVGYVVRESQRLGLSAPHYEEAYAGILQRIAQQ</sequence>
<reference evidence="13 14" key="1">
    <citation type="submission" date="2009-04" db="EMBL/GenBank/DDBJ databases">
        <authorList>
            <person name="Sebastian Y."/>
            <person name="Madupu R."/>
            <person name="Durkin A.S."/>
            <person name="Torralba M."/>
            <person name="Methe B."/>
            <person name="Sutton G.G."/>
            <person name="Strausberg R.L."/>
            <person name="Nelson K.E."/>
        </authorList>
    </citation>
    <scope>NUCLEOTIDE SEQUENCE [LARGE SCALE GENOMIC DNA]</scope>
    <source>
        <strain evidence="13 14">60-3</strain>
    </source>
</reference>
<dbReference type="eggNOG" id="COG1893">
    <property type="taxonomic scope" value="Bacteria"/>
</dbReference>
<evidence type="ECO:0000256" key="8">
    <source>
        <dbReference type="ARBA" id="ARBA00048793"/>
    </source>
</evidence>
<dbReference type="Pfam" id="PF08546">
    <property type="entry name" value="ApbA_C"/>
    <property type="match status" value="1"/>
</dbReference>
<evidence type="ECO:0000256" key="6">
    <source>
        <dbReference type="ARBA" id="ARBA00023002"/>
    </source>
</evidence>
<evidence type="ECO:0000256" key="1">
    <source>
        <dbReference type="ARBA" id="ARBA00004994"/>
    </source>
</evidence>
<dbReference type="GO" id="GO:0005737">
    <property type="term" value="C:cytoplasm"/>
    <property type="evidence" value="ECO:0007669"/>
    <property type="project" value="TreeGrafter"/>
</dbReference>
<dbReference type="EC" id="1.1.1.169" evidence="3 9"/>
<dbReference type="InterPro" id="IPR051402">
    <property type="entry name" value="KPR-Related"/>
</dbReference>
<evidence type="ECO:0000256" key="7">
    <source>
        <dbReference type="ARBA" id="ARBA00032024"/>
    </source>
</evidence>
<dbReference type="AlphaFoldDB" id="C2MBQ7"/>
<dbReference type="EMBL" id="ACLR01000124">
    <property type="protein sequence ID" value="EEK16833.1"/>
    <property type="molecule type" value="Genomic_DNA"/>
</dbReference>
<evidence type="ECO:0000256" key="10">
    <source>
        <dbReference type="SAM" id="Phobius"/>
    </source>
</evidence>
<dbReference type="PANTHER" id="PTHR21708:SF26">
    <property type="entry name" value="2-DEHYDROPANTOATE 2-REDUCTASE"/>
    <property type="match status" value="1"/>
</dbReference>
<dbReference type="Pfam" id="PF02558">
    <property type="entry name" value="ApbA"/>
    <property type="match status" value="1"/>
</dbReference>
<dbReference type="Proteomes" id="UP000003303">
    <property type="component" value="Unassembled WGS sequence"/>
</dbReference>